<dbReference type="InterPro" id="IPR013216">
    <property type="entry name" value="Methyltransf_11"/>
</dbReference>
<comment type="caution">
    <text evidence="2">The sequence shown here is derived from an EMBL/GenBank/DDBJ whole genome shotgun (WGS) entry which is preliminary data.</text>
</comment>
<accession>L8JJD4</accession>
<dbReference type="Gene3D" id="3.40.50.150">
    <property type="entry name" value="Vaccinia Virus protein VP39"/>
    <property type="match status" value="1"/>
</dbReference>
<keyword evidence="2" id="KW-0808">Transferase</keyword>
<dbReference type="PANTHER" id="PTHR43591:SF24">
    <property type="entry name" value="2-METHOXY-6-POLYPRENYL-1,4-BENZOQUINOL METHYLASE, MITOCHONDRIAL"/>
    <property type="match status" value="1"/>
</dbReference>
<organism evidence="2 3">
    <name type="scientific">Fulvivirga imtechensis AK7</name>
    <dbReference type="NCBI Taxonomy" id="1237149"/>
    <lineage>
        <taxon>Bacteria</taxon>
        <taxon>Pseudomonadati</taxon>
        <taxon>Bacteroidota</taxon>
        <taxon>Cytophagia</taxon>
        <taxon>Cytophagales</taxon>
        <taxon>Fulvivirgaceae</taxon>
        <taxon>Fulvivirga</taxon>
    </lineage>
</organism>
<feature type="domain" description="Methyltransferase type 11" evidence="1">
    <location>
        <begin position="123"/>
        <end position="173"/>
    </location>
</feature>
<dbReference type="RefSeq" id="WP_009582711.1">
    <property type="nucleotide sequence ID" value="NZ_AMZN01000087.1"/>
</dbReference>
<evidence type="ECO:0000313" key="3">
    <source>
        <dbReference type="Proteomes" id="UP000011135"/>
    </source>
</evidence>
<reference evidence="2 3" key="1">
    <citation type="submission" date="2012-12" db="EMBL/GenBank/DDBJ databases">
        <title>Genome assembly of Fulvivirga imtechensis AK7.</title>
        <authorList>
            <person name="Nupur N."/>
            <person name="Khatri I."/>
            <person name="Kumar R."/>
            <person name="Subramanian S."/>
            <person name="Pinnaka A."/>
        </authorList>
    </citation>
    <scope>NUCLEOTIDE SEQUENCE [LARGE SCALE GENOMIC DNA]</scope>
    <source>
        <strain evidence="2 3">AK7</strain>
    </source>
</reference>
<evidence type="ECO:0000259" key="1">
    <source>
        <dbReference type="Pfam" id="PF08241"/>
    </source>
</evidence>
<dbReference type="SUPFAM" id="SSF53335">
    <property type="entry name" value="S-adenosyl-L-methionine-dependent methyltransferases"/>
    <property type="match status" value="1"/>
</dbReference>
<dbReference type="PANTHER" id="PTHR43591">
    <property type="entry name" value="METHYLTRANSFERASE"/>
    <property type="match status" value="1"/>
</dbReference>
<sequence length="261" mass="30515">MKKLISYIIRYVPRKYLQRISAPALKIVGLFLRGNNVTCPIINKSYRKFLPYGRINPRVNALCPDSLSLERHRLIWLYLQQKTNFFQQRLHFLHIAPEQCFIKKFEEQHGEGYITGDLESPLAKVKMDVHQIPFGDNTFDAAMCNHVMEHVDNDLQAMSEIFRVLRPGGWAIIQVPFFSPVPDVTFEDPAITNPREREKWYGQDDHVRLYGKDYPDRLRKAGFEVTEDDFIHHLGEGAVKRYALPENEMIFFCRKVAKTTS</sequence>
<dbReference type="AlphaFoldDB" id="L8JJD4"/>
<dbReference type="PATRIC" id="fig|1237149.3.peg.4983"/>
<dbReference type="eggNOG" id="COG2226">
    <property type="taxonomic scope" value="Bacteria"/>
</dbReference>
<dbReference type="STRING" id="1237149.C900_05603"/>
<dbReference type="CDD" id="cd02440">
    <property type="entry name" value="AdoMet_MTases"/>
    <property type="match status" value="1"/>
</dbReference>
<name>L8JJD4_9BACT</name>
<keyword evidence="3" id="KW-1185">Reference proteome</keyword>
<dbReference type="GO" id="GO:0008757">
    <property type="term" value="F:S-adenosylmethionine-dependent methyltransferase activity"/>
    <property type="evidence" value="ECO:0007669"/>
    <property type="project" value="InterPro"/>
</dbReference>
<dbReference type="OrthoDB" id="3896938at2"/>
<dbReference type="InterPro" id="IPR029063">
    <property type="entry name" value="SAM-dependent_MTases_sf"/>
</dbReference>
<evidence type="ECO:0000313" key="2">
    <source>
        <dbReference type="EMBL" id="ELR68910.1"/>
    </source>
</evidence>
<proteinExistence type="predicted"/>
<dbReference type="Pfam" id="PF08241">
    <property type="entry name" value="Methyltransf_11"/>
    <property type="match status" value="1"/>
</dbReference>
<protein>
    <submittedName>
        <fullName evidence="2">Glycosyltransferase</fullName>
    </submittedName>
</protein>
<dbReference type="Proteomes" id="UP000011135">
    <property type="component" value="Unassembled WGS sequence"/>
</dbReference>
<gene>
    <name evidence="2" type="ORF">C900_05603</name>
</gene>
<dbReference type="EMBL" id="AMZN01000087">
    <property type="protein sequence ID" value="ELR68910.1"/>
    <property type="molecule type" value="Genomic_DNA"/>
</dbReference>